<keyword evidence="1" id="KW-1133">Transmembrane helix</keyword>
<accession>A0A2H9VRS6</accession>
<name>A0A2H9VRS6_9SPHI</name>
<comment type="caution">
    <text evidence="2">The sequence shown here is derived from an EMBL/GenBank/DDBJ whole genome shotgun (WGS) entry which is preliminary data.</text>
</comment>
<evidence type="ECO:0000256" key="1">
    <source>
        <dbReference type="SAM" id="Phobius"/>
    </source>
</evidence>
<organism evidence="2 3">
    <name type="scientific">Mucilaginibacter auburnensis</name>
    <dbReference type="NCBI Taxonomy" id="1457233"/>
    <lineage>
        <taxon>Bacteria</taxon>
        <taxon>Pseudomonadati</taxon>
        <taxon>Bacteroidota</taxon>
        <taxon>Sphingobacteriia</taxon>
        <taxon>Sphingobacteriales</taxon>
        <taxon>Sphingobacteriaceae</taxon>
        <taxon>Mucilaginibacter</taxon>
    </lineage>
</organism>
<gene>
    <name evidence="2" type="ORF">CLV57_0495</name>
</gene>
<protein>
    <submittedName>
        <fullName evidence="2">Uncharacterized protein</fullName>
    </submittedName>
</protein>
<evidence type="ECO:0000313" key="3">
    <source>
        <dbReference type="Proteomes" id="UP000242687"/>
    </source>
</evidence>
<keyword evidence="3" id="KW-1185">Reference proteome</keyword>
<feature type="transmembrane region" description="Helical" evidence="1">
    <location>
        <begin position="21"/>
        <end position="40"/>
    </location>
</feature>
<evidence type="ECO:0000313" key="2">
    <source>
        <dbReference type="EMBL" id="PJJ83512.1"/>
    </source>
</evidence>
<proteinExistence type="predicted"/>
<dbReference type="AlphaFoldDB" id="A0A2H9VRS6"/>
<dbReference type="EMBL" id="PGFJ01000001">
    <property type="protein sequence ID" value="PJJ83512.1"/>
    <property type="molecule type" value="Genomic_DNA"/>
</dbReference>
<reference evidence="2 3" key="1">
    <citation type="submission" date="2017-11" db="EMBL/GenBank/DDBJ databases">
        <title>Genomic Encyclopedia of Archaeal and Bacterial Type Strains, Phase II (KMG-II): From Individual Species to Whole Genera.</title>
        <authorList>
            <person name="Goeker M."/>
        </authorList>
    </citation>
    <scope>NUCLEOTIDE SEQUENCE [LARGE SCALE GENOMIC DNA]</scope>
    <source>
        <strain evidence="2 3">DSM 28175</strain>
    </source>
</reference>
<keyword evidence="1" id="KW-0472">Membrane</keyword>
<sequence length="42" mass="4879">MEKKLFQGMSLRNKSITNNLFITKAIYLLCLYDLYVYLASAS</sequence>
<keyword evidence="1" id="KW-0812">Transmembrane</keyword>
<dbReference type="Proteomes" id="UP000242687">
    <property type="component" value="Unassembled WGS sequence"/>
</dbReference>